<feature type="compositionally biased region" description="Low complexity" evidence="1">
    <location>
        <begin position="202"/>
        <end position="215"/>
    </location>
</feature>
<dbReference type="AlphaFoldDB" id="A0AAD3CTC6"/>
<feature type="compositionally biased region" description="Low complexity" evidence="1">
    <location>
        <begin position="109"/>
        <end position="141"/>
    </location>
</feature>
<gene>
    <name evidence="2" type="ORF">CTEN210_07935</name>
</gene>
<evidence type="ECO:0000256" key="1">
    <source>
        <dbReference type="SAM" id="MobiDB-lite"/>
    </source>
</evidence>
<feature type="compositionally biased region" description="Basic residues" evidence="1">
    <location>
        <begin position="60"/>
        <end position="80"/>
    </location>
</feature>
<evidence type="ECO:0000313" key="3">
    <source>
        <dbReference type="Proteomes" id="UP001054902"/>
    </source>
</evidence>
<sequence>MGLFKKLLRPLATTIQEPPHQHNVLKKSKKNGRKKEKFSHHIDGKENFNPVKQKANNSNKRNKKDRSGKEKKKPFWKKNKNTPQPAPKLSLFLAQDAGDNGSTIVTSSVTASLSQTSSRHSLATKSLSSSTNRSSIKSIASKDSQSNLKAAPKLSAFLLQEDKQKGIKETIIKPILSSQASKNEQKDEAKTETLSKERKVKPLTSTLQSPSSPLPEGKTPKQKSPDSPKSVEAVDDLMTINSSAVIFDNLSVQDSANEDLRSTGSLDTFQTIDSSQYTMVVHITNMKQLPLFSKLSSVNTLADADESGKRYTAYRSSTGDLAVVHDLKTEPAKTKELELKTVKKLPNDASDLQDIIDDIENDMRELKSILGSTDSIDSFEDLKTDAKCNSSWLLSTTIQDDSSSSSLLSFSSDDFKEDDETPQKMFEMTNISKLEMTTIVEEREEENSSVDPIEAALKRGVCKSQKAGENGDRSSQELPLFETKPSIKTSKSDTQVVVASAQTRPTRGALRKSSARRQVNSERTMTKRISWKAENEVHVFDLPCKINLERALNMVRSYDPRYKKTDTNAIKEPVKEDETKKLSRNDVQRPLQSILRTSKSYNNGRPTSRSSLKRSLTNPDISISDESSVASQRSRQSSTSTFSSTSTSESVQYMVAKLKGEADRRKRKVKKHRENQKLSDAKQ</sequence>
<feature type="region of interest" description="Disordered" evidence="1">
    <location>
        <begin position="179"/>
        <end position="231"/>
    </location>
</feature>
<name>A0AAD3CTC6_9STRA</name>
<feature type="compositionally biased region" description="Basic and acidic residues" evidence="1">
    <location>
        <begin position="183"/>
        <end position="197"/>
    </location>
</feature>
<dbReference type="Proteomes" id="UP001054902">
    <property type="component" value="Unassembled WGS sequence"/>
</dbReference>
<feature type="compositionally biased region" description="Basic residues" evidence="1">
    <location>
        <begin position="23"/>
        <end position="38"/>
    </location>
</feature>
<feature type="region of interest" description="Disordered" evidence="1">
    <location>
        <begin position="566"/>
        <end position="683"/>
    </location>
</feature>
<keyword evidence="3" id="KW-1185">Reference proteome</keyword>
<feature type="region of interest" description="Disordered" evidence="1">
    <location>
        <begin position="10"/>
        <end position="89"/>
    </location>
</feature>
<feature type="compositionally biased region" description="Basic residues" evidence="1">
    <location>
        <begin position="665"/>
        <end position="674"/>
    </location>
</feature>
<protein>
    <submittedName>
        <fullName evidence="2">Uncharacterized protein</fullName>
    </submittedName>
</protein>
<feature type="compositionally biased region" description="Polar residues" evidence="1">
    <location>
        <begin position="590"/>
        <end position="625"/>
    </location>
</feature>
<feature type="region of interest" description="Disordered" evidence="1">
    <location>
        <begin position="109"/>
        <end position="147"/>
    </location>
</feature>
<dbReference type="EMBL" id="BLLK01000045">
    <property type="protein sequence ID" value="GFH51459.1"/>
    <property type="molecule type" value="Genomic_DNA"/>
</dbReference>
<accession>A0AAD3CTC6</accession>
<comment type="caution">
    <text evidence="2">The sequence shown here is derived from an EMBL/GenBank/DDBJ whole genome shotgun (WGS) entry which is preliminary data.</text>
</comment>
<evidence type="ECO:0000313" key="2">
    <source>
        <dbReference type="EMBL" id="GFH51459.1"/>
    </source>
</evidence>
<reference evidence="2 3" key="1">
    <citation type="journal article" date="2021" name="Sci. Rep.">
        <title>The genome of the diatom Chaetoceros tenuissimus carries an ancient integrated fragment of an extant virus.</title>
        <authorList>
            <person name="Hongo Y."/>
            <person name="Kimura K."/>
            <person name="Takaki Y."/>
            <person name="Yoshida Y."/>
            <person name="Baba S."/>
            <person name="Kobayashi G."/>
            <person name="Nagasaki K."/>
            <person name="Hano T."/>
            <person name="Tomaru Y."/>
        </authorList>
    </citation>
    <scope>NUCLEOTIDE SEQUENCE [LARGE SCALE GENOMIC DNA]</scope>
    <source>
        <strain evidence="2 3">NIES-3715</strain>
    </source>
</reference>
<feature type="compositionally biased region" description="Low complexity" evidence="1">
    <location>
        <begin position="626"/>
        <end position="651"/>
    </location>
</feature>
<organism evidence="2 3">
    <name type="scientific">Chaetoceros tenuissimus</name>
    <dbReference type="NCBI Taxonomy" id="426638"/>
    <lineage>
        <taxon>Eukaryota</taxon>
        <taxon>Sar</taxon>
        <taxon>Stramenopiles</taxon>
        <taxon>Ochrophyta</taxon>
        <taxon>Bacillariophyta</taxon>
        <taxon>Coscinodiscophyceae</taxon>
        <taxon>Chaetocerotophycidae</taxon>
        <taxon>Chaetocerotales</taxon>
        <taxon>Chaetocerotaceae</taxon>
        <taxon>Chaetoceros</taxon>
    </lineage>
</organism>
<feature type="compositionally biased region" description="Basic and acidic residues" evidence="1">
    <location>
        <begin position="572"/>
        <end position="587"/>
    </location>
</feature>
<proteinExistence type="predicted"/>